<dbReference type="Proteomes" id="UP001596166">
    <property type="component" value="Unassembled WGS sequence"/>
</dbReference>
<dbReference type="InterPro" id="IPR046668">
    <property type="entry name" value="DUF6538"/>
</dbReference>
<sequence length="51" mass="5706">MFVLRGTIYHFRRRVPAALRCAVGRGEIHISLGTSVVRSMLILPRFGGHPC</sequence>
<accession>A0ABW0G9Z7</accession>
<gene>
    <name evidence="2" type="ORF">ACFPMG_23055</name>
</gene>
<protein>
    <submittedName>
        <fullName evidence="2">DUF6538 domain-containing protein</fullName>
    </submittedName>
</protein>
<reference evidence="3" key="1">
    <citation type="journal article" date="2019" name="Int. J. Syst. Evol. Microbiol.">
        <title>The Global Catalogue of Microorganisms (GCM) 10K type strain sequencing project: providing services to taxonomists for standard genome sequencing and annotation.</title>
        <authorList>
            <consortium name="The Broad Institute Genomics Platform"/>
            <consortium name="The Broad Institute Genome Sequencing Center for Infectious Disease"/>
            <person name="Wu L."/>
            <person name="Ma J."/>
        </authorList>
    </citation>
    <scope>NUCLEOTIDE SEQUENCE [LARGE SCALE GENOMIC DNA]</scope>
    <source>
        <strain evidence="3">CCUG 58760</strain>
    </source>
</reference>
<feature type="domain" description="DUF6538" evidence="1">
    <location>
        <begin position="3"/>
        <end position="35"/>
    </location>
</feature>
<dbReference type="RefSeq" id="WP_376997555.1">
    <property type="nucleotide sequence ID" value="NZ_JBHSLC010000051.1"/>
</dbReference>
<name>A0ABW0G9Z7_9PROT</name>
<proteinExistence type="predicted"/>
<comment type="caution">
    <text evidence="2">The sequence shown here is derived from an EMBL/GenBank/DDBJ whole genome shotgun (WGS) entry which is preliminary data.</text>
</comment>
<dbReference type="EMBL" id="JBHSLC010000051">
    <property type="protein sequence ID" value="MFC5357882.1"/>
    <property type="molecule type" value="Genomic_DNA"/>
</dbReference>
<evidence type="ECO:0000313" key="3">
    <source>
        <dbReference type="Proteomes" id="UP001596166"/>
    </source>
</evidence>
<organism evidence="2 3">
    <name type="scientific">Azospirillum himalayense</name>
    <dbReference type="NCBI Taxonomy" id="654847"/>
    <lineage>
        <taxon>Bacteria</taxon>
        <taxon>Pseudomonadati</taxon>
        <taxon>Pseudomonadota</taxon>
        <taxon>Alphaproteobacteria</taxon>
        <taxon>Rhodospirillales</taxon>
        <taxon>Azospirillaceae</taxon>
        <taxon>Azospirillum</taxon>
    </lineage>
</organism>
<evidence type="ECO:0000259" key="1">
    <source>
        <dbReference type="Pfam" id="PF20172"/>
    </source>
</evidence>
<dbReference type="Pfam" id="PF20172">
    <property type="entry name" value="DUF6538"/>
    <property type="match status" value="1"/>
</dbReference>
<evidence type="ECO:0000313" key="2">
    <source>
        <dbReference type="EMBL" id="MFC5357882.1"/>
    </source>
</evidence>
<keyword evidence="3" id="KW-1185">Reference proteome</keyword>